<dbReference type="HOGENOM" id="CLU_1726404_0_0_1"/>
<reference evidence="6" key="1">
    <citation type="submission" date="2003-08" db="EMBL/GenBank/DDBJ databases">
        <authorList>
            <person name="Birren B."/>
            <person name="Nusbaum C."/>
            <person name="Abebe A."/>
            <person name="Abouelleil A."/>
            <person name="Adekoya E."/>
            <person name="Ait-zahra M."/>
            <person name="Allen N."/>
            <person name="Allen T."/>
            <person name="An P."/>
            <person name="Anderson M."/>
            <person name="Anderson S."/>
            <person name="Arachchi H."/>
            <person name="Armbruster J."/>
            <person name="Bachantsang P."/>
            <person name="Baldwin J."/>
            <person name="Barry A."/>
            <person name="Bayul T."/>
            <person name="Blitshsteyn B."/>
            <person name="Bloom T."/>
            <person name="Blye J."/>
            <person name="Boguslavskiy L."/>
            <person name="Borowsky M."/>
            <person name="Boukhgalter B."/>
            <person name="Brunache A."/>
            <person name="Butler J."/>
            <person name="Calixte N."/>
            <person name="Calvo S."/>
            <person name="Camarata J."/>
            <person name="Campo K."/>
            <person name="Chang J."/>
            <person name="Cheshatsang Y."/>
            <person name="Citroen M."/>
            <person name="Collymore A."/>
            <person name="Considine T."/>
            <person name="Cook A."/>
            <person name="Cooke P."/>
            <person name="Corum B."/>
            <person name="Cuomo C."/>
            <person name="David R."/>
            <person name="Dawoe T."/>
            <person name="Degray S."/>
            <person name="Dodge S."/>
            <person name="Dooley K."/>
            <person name="Dorje P."/>
            <person name="Dorjee K."/>
            <person name="Dorris L."/>
            <person name="Duffey N."/>
            <person name="Dupes A."/>
            <person name="Elkins T."/>
            <person name="Engels R."/>
            <person name="Erickson J."/>
            <person name="Farina A."/>
            <person name="Faro S."/>
            <person name="Ferreira P."/>
            <person name="Fischer H."/>
            <person name="Fitzgerald M."/>
            <person name="Foley K."/>
            <person name="Gage D."/>
            <person name="Galagan J."/>
            <person name="Gearin G."/>
            <person name="Gnerre S."/>
            <person name="Gnirke A."/>
            <person name="Goyette A."/>
            <person name="Graham J."/>
            <person name="Grandbois E."/>
            <person name="Gyaltsen K."/>
            <person name="Hafez N."/>
            <person name="Hagopian D."/>
            <person name="Hagos B."/>
            <person name="Hall J."/>
            <person name="Hatcher B."/>
            <person name="Heller A."/>
            <person name="Higgins H."/>
            <person name="Honan T."/>
            <person name="Horn A."/>
            <person name="Houde N."/>
            <person name="Hughes L."/>
            <person name="Hulme W."/>
            <person name="Husby E."/>
            <person name="Iliev I."/>
            <person name="Jaffe D."/>
            <person name="Jones C."/>
            <person name="Kamal M."/>
            <person name="Kamat A."/>
            <person name="Kamvysselis M."/>
            <person name="Karlsson E."/>
            <person name="Kells C."/>
            <person name="Kieu A."/>
            <person name="Kisner P."/>
            <person name="Kodira C."/>
            <person name="Kulbokas E."/>
            <person name="Labutti K."/>
            <person name="Lama D."/>
            <person name="Landers T."/>
            <person name="Leger J."/>
            <person name="Levine S."/>
            <person name="Lewis D."/>
            <person name="Lewis T."/>
            <person name="Lindblad-toh K."/>
            <person name="Liu X."/>
            <person name="Lokyitsang T."/>
            <person name="Lokyitsang Y."/>
            <person name="Lucien O."/>
            <person name="Lui A."/>
            <person name="Ma L.J."/>
            <person name="Mabbitt R."/>
            <person name="Macdonald J."/>
            <person name="Maclean C."/>
            <person name="Major J."/>
            <person name="Manning J."/>
            <person name="Marabella R."/>
            <person name="Maru K."/>
            <person name="Matthews C."/>
            <person name="Mauceli E."/>
            <person name="Mccarthy M."/>
            <person name="Mcdonough S."/>
            <person name="Mcghee T."/>
            <person name="Meldrim J."/>
            <person name="Meneus L."/>
            <person name="Mesirov J."/>
            <person name="Mihalev A."/>
            <person name="Mihova T."/>
            <person name="Mikkelsen T."/>
            <person name="Mlenga V."/>
            <person name="Moru K."/>
            <person name="Mozes J."/>
            <person name="Mulrain L."/>
            <person name="Munson G."/>
            <person name="Naylor J."/>
            <person name="Newes C."/>
            <person name="Nguyen C."/>
            <person name="Nguyen N."/>
            <person name="Nguyen T."/>
            <person name="Nicol R."/>
            <person name="Nielsen C."/>
            <person name="Nizzari M."/>
            <person name="Norbu C."/>
            <person name="Norbu N."/>
            <person name="O'donnell P."/>
            <person name="Okoawo O."/>
            <person name="O'leary S."/>
            <person name="Omotosho B."/>
            <person name="O'neill K."/>
            <person name="Osman S."/>
            <person name="Parker S."/>
            <person name="Perrin D."/>
            <person name="Phunkhang P."/>
            <person name="Piqani B."/>
            <person name="Purcell S."/>
            <person name="Rachupka T."/>
            <person name="Ramasamy U."/>
            <person name="Rameau R."/>
            <person name="Ray V."/>
            <person name="Raymond C."/>
            <person name="Retta R."/>
            <person name="Richardson S."/>
            <person name="Rise C."/>
            <person name="Rodriguez J."/>
            <person name="Rogers J."/>
            <person name="Rogov P."/>
            <person name="Rutman M."/>
            <person name="Schupbach R."/>
            <person name="Seaman C."/>
            <person name="Settipalli S."/>
            <person name="Sharpe T."/>
            <person name="Sheridan J."/>
            <person name="Sherpa N."/>
            <person name="Shi J."/>
            <person name="Smirnov S."/>
            <person name="Smith C."/>
            <person name="Sougnez C."/>
            <person name="Spencer B."/>
            <person name="Stalker J."/>
            <person name="Stange-thomann N."/>
            <person name="Stavropoulos S."/>
            <person name="Stetson K."/>
            <person name="Stone C."/>
            <person name="Stone S."/>
            <person name="Stubbs M."/>
            <person name="Talamas J."/>
            <person name="Tchuinga P."/>
            <person name="Tenzing P."/>
            <person name="Tesfaye S."/>
            <person name="Theodore J."/>
            <person name="Thoulutsang Y."/>
            <person name="Topham K."/>
            <person name="Towey S."/>
            <person name="Tsamla T."/>
            <person name="Tsomo N."/>
            <person name="Vallee D."/>
            <person name="Vassiliev H."/>
            <person name="Venkataraman V."/>
            <person name="Vinson J."/>
            <person name="Vo A."/>
            <person name="Wade C."/>
            <person name="Wang S."/>
            <person name="Wangchuk T."/>
            <person name="Wangdi T."/>
            <person name="Whittaker C."/>
            <person name="Wilkinson J."/>
            <person name="Wu Y."/>
            <person name="Wyman D."/>
            <person name="Yadav S."/>
            <person name="Yang S."/>
            <person name="Yang X."/>
            <person name="Yeager S."/>
            <person name="Yee E."/>
            <person name="Young G."/>
            <person name="Zainoun J."/>
            <person name="Zembeck L."/>
            <person name="Zimmer A."/>
            <person name="Zody M."/>
            <person name="Lander E."/>
        </authorList>
    </citation>
    <scope>NUCLEOTIDE SEQUENCE [LARGE SCALE GENOMIC DNA]</scope>
</reference>
<dbReference type="Proteomes" id="UP000007875">
    <property type="component" value="Unassembled WGS sequence"/>
</dbReference>
<proteinExistence type="inferred from homology"/>
<dbReference type="InterPro" id="IPR036052">
    <property type="entry name" value="TrpB-like_PALP_sf"/>
</dbReference>
<name>H2ZNP6_CIOSA</name>
<dbReference type="GeneTree" id="ENSGT00660000096058"/>
<sequence>MCTFQPKNYHSLTDYQPPTWAEELKSIPEKRIQLAQLPTPIHKWTLNNVPAHVELFIKRDDLTGSTLSGNKVRKLEFILASAVSRGCKSVITCGSMQSNHCRATAVAARELGLGSHLLLRSTDPIMPSFNNLGNLLPSMLCGSKIYLIPKNS</sequence>
<feature type="domain" description="Tryptophan synthase beta chain-like PALP" evidence="4">
    <location>
        <begin position="33"/>
        <end position="124"/>
    </location>
</feature>
<protein>
    <recommendedName>
        <fullName evidence="4">Tryptophan synthase beta chain-like PALP domain-containing protein</fullName>
    </recommendedName>
</protein>
<organism evidence="5 6">
    <name type="scientific">Ciona savignyi</name>
    <name type="common">Pacific transparent sea squirt</name>
    <dbReference type="NCBI Taxonomy" id="51511"/>
    <lineage>
        <taxon>Eukaryota</taxon>
        <taxon>Metazoa</taxon>
        <taxon>Chordata</taxon>
        <taxon>Tunicata</taxon>
        <taxon>Ascidiacea</taxon>
        <taxon>Phlebobranchia</taxon>
        <taxon>Cionidae</taxon>
        <taxon>Ciona</taxon>
    </lineage>
</organism>
<dbReference type="Pfam" id="PF00291">
    <property type="entry name" value="PALP"/>
    <property type="match status" value="1"/>
</dbReference>
<dbReference type="PANTHER" id="PTHR43780:SF2">
    <property type="entry name" value="1-AMINOCYCLOPROPANE-1-CARBOXYLATE DEAMINASE-RELATED"/>
    <property type="match status" value="1"/>
</dbReference>
<keyword evidence="3" id="KW-0663">Pyridoxal phosphate</keyword>
<dbReference type="PANTHER" id="PTHR43780">
    <property type="entry name" value="1-AMINOCYCLOPROPANE-1-CARBOXYLATE DEAMINASE-RELATED"/>
    <property type="match status" value="1"/>
</dbReference>
<dbReference type="eggNOG" id="ENOG502QPS1">
    <property type="taxonomic scope" value="Eukaryota"/>
</dbReference>
<dbReference type="Gene3D" id="3.40.50.1100">
    <property type="match status" value="1"/>
</dbReference>
<evidence type="ECO:0000256" key="1">
    <source>
        <dbReference type="ARBA" id="ARBA00001933"/>
    </source>
</evidence>
<dbReference type="SUPFAM" id="SSF53686">
    <property type="entry name" value="Tryptophan synthase beta subunit-like PLP-dependent enzymes"/>
    <property type="match status" value="1"/>
</dbReference>
<dbReference type="AlphaFoldDB" id="H2ZNP6"/>
<dbReference type="STRING" id="51511.ENSCSAVP00000019212"/>
<evidence type="ECO:0000313" key="6">
    <source>
        <dbReference type="Proteomes" id="UP000007875"/>
    </source>
</evidence>
<evidence type="ECO:0000256" key="3">
    <source>
        <dbReference type="ARBA" id="ARBA00022898"/>
    </source>
</evidence>
<dbReference type="OMA" id="ITCGSIQ"/>
<dbReference type="InParanoid" id="H2ZNP6"/>
<keyword evidence="6" id="KW-1185">Reference proteome</keyword>
<dbReference type="InterPro" id="IPR027278">
    <property type="entry name" value="ACCD_DCysDesulf"/>
</dbReference>
<reference evidence="5" key="2">
    <citation type="submission" date="2025-08" db="UniProtKB">
        <authorList>
            <consortium name="Ensembl"/>
        </authorList>
    </citation>
    <scope>IDENTIFICATION</scope>
</reference>
<evidence type="ECO:0000259" key="4">
    <source>
        <dbReference type="Pfam" id="PF00291"/>
    </source>
</evidence>
<comment type="similarity">
    <text evidence="2">Belongs to the ACC deaminase/D-cysteine desulfhydrase family.</text>
</comment>
<dbReference type="InterPro" id="IPR001926">
    <property type="entry name" value="TrpB-like_PALP"/>
</dbReference>
<dbReference type="Ensembl" id="ENSCSAVT00000019419.1">
    <property type="protein sequence ID" value="ENSCSAVP00000019212.1"/>
    <property type="gene ID" value="ENSCSAVG00000011280.1"/>
</dbReference>
<evidence type="ECO:0000313" key="5">
    <source>
        <dbReference type="Ensembl" id="ENSCSAVP00000019212.1"/>
    </source>
</evidence>
<accession>H2ZNP6</accession>
<reference evidence="5" key="3">
    <citation type="submission" date="2025-09" db="UniProtKB">
        <authorList>
            <consortium name="Ensembl"/>
        </authorList>
    </citation>
    <scope>IDENTIFICATION</scope>
</reference>
<dbReference type="GO" id="GO:0019148">
    <property type="term" value="F:D-cysteine desulfhydrase activity"/>
    <property type="evidence" value="ECO:0007669"/>
    <property type="project" value="TreeGrafter"/>
</dbReference>
<comment type="cofactor">
    <cofactor evidence="1">
        <name>pyridoxal 5'-phosphate</name>
        <dbReference type="ChEBI" id="CHEBI:597326"/>
    </cofactor>
</comment>
<evidence type="ECO:0000256" key="2">
    <source>
        <dbReference type="ARBA" id="ARBA00008639"/>
    </source>
</evidence>